<organism evidence="2 3">
    <name type="scientific">Paucimonas lemoignei</name>
    <name type="common">Pseudomonas lemoignei</name>
    <dbReference type="NCBI Taxonomy" id="29443"/>
    <lineage>
        <taxon>Bacteria</taxon>
        <taxon>Pseudomonadati</taxon>
        <taxon>Pseudomonadota</taxon>
        <taxon>Betaproteobacteria</taxon>
        <taxon>Burkholderiales</taxon>
        <taxon>Burkholderiaceae</taxon>
        <taxon>Paucimonas</taxon>
    </lineage>
</organism>
<sequence length="192" mass="20752">MTIKDGQNKAKDNSASLANSGQQLTDAASSRRQFTKAGLGLSGVVLSLASRPVLGDVVCKSPSGFLSGNASTHGPQPVCKGRSPGYWKNHKESWPIATDTEFRRVFPASPTSVYAKYTLLQLLSPQKDDRQNLGMHLVAAYLNAISGWTPFLTTETIIAMFSEWQSKGTFSPTATVHWTSAEIVTYLKATQA</sequence>
<gene>
    <name evidence="2" type="ORF">EDC30_102324</name>
</gene>
<evidence type="ECO:0000313" key="2">
    <source>
        <dbReference type="EMBL" id="TCS38585.1"/>
    </source>
</evidence>
<dbReference type="AlphaFoldDB" id="A0A4R3I1T6"/>
<protein>
    <submittedName>
        <fullName evidence="2">Uncharacterized protein</fullName>
    </submittedName>
</protein>
<feature type="compositionally biased region" description="Polar residues" evidence="1">
    <location>
        <begin position="13"/>
        <end position="24"/>
    </location>
</feature>
<evidence type="ECO:0000256" key="1">
    <source>
        <dbReference type="SAM" id="MobiDB-lite"/>
    </source>
</evidence>
<dbReference type="Proteomes" id="UP000295382">
    <property type="component" value="Unassembled WGS sequence"/>
</dbReference>
<name>A0A4R3I1T6_PAULE</name>
<reference evidence="2 3" key="1">
    <citation type="submission" date="2019-03" db="EMBL/GenBank/DDBJ databases">
        <title>Genomic Encyclopedia of Type Strains, Phase IV (KMG-IV): sequencing the most valuable type-strain genomes for metagenomic binning, comparative biology and taxonomic classification.</title>
        <authorList>
            <person name="Goeker M."/>
        </authorList>
    </citation>
    <scope>NUCLEOTIDE SEQUENCE [LARGE SCALE GENOMIC DNA]</scope>
    <source>
        <strain evidence="2 3">DSM 7445</strain>
    </source>
</reference>
<comment type="caution">
    <text evidence="2">The sequence shown here is derived from an EMBL/GenBank/DDBJ whole genome shotgun (WGS) entry which is preliminary data.</text>
</comment>
<evidence type="ECO:0000313" key="3">
    <source>
        <dbReference type="Proteomes" id="UP000295382"/>
    </source>
</evidence>
<feature type="region of interest" description="Disordered" evidence="1">
    <location>
        <begin position="1"/>
        <end position="24"/>
    </location>
</feature>
<accession>A0A4R3I1T6</accession>
<feature type="compositionally biased region" description="Basic and acidic residues" evidence="1">
    <location>
        <begin position="1"/>
        <end position="12"/>
    </location>
</feature>
<keyword evidence="3" id="KW-1185">Reference proteome</keyword>
<proteinExistence type="predicted"/>
<dbReference type="EMBL" id="SLZQ01000002">
    <property type="protein sequence ID" value="TCS38585.1"/>
    <property type="molecule type" value="Genomic_DNA"/>
</dbReference>